<name>A0A0E9NQA8_SAICN</name>
<evidence type="ECO:0000313" key="1">
    <source>
        <dbReference type="EMBL" id="GAO52029.1"/>
    </source>
</evidence>
<comment type="caution">
    <text evidence="1">The sequence shown here is derived from an EMBL/GenBank/DDBJ whole genome shotgun (WGS) entry which is preliminary data.</text>
</comment>
<dbReference type="STRING" id="698492.A0A0E9NQA8"/>
<dbReference type="AlphaFoldDB" id="A0A0E9NQA8"/>
<protein>
    <recommendedName>
        <fullName evidence="3">N-acetyltransferase domain-containing protein</fullName>
    </recommendedName>
</protein>
<dbReference type="PANTHER" id="PTHR43138">
    <property type="entry name" value="ACETYLTRANSFERASE, GNAT FAMILY"/>
    <property type="match status" value="1"/>
</dbReference>
<dbReference type="SUPFAM" id="SSF55729">
    <property type="entry name" value="Acyl-CoA N-acyltransferases (Nat)"/>
    <property type="match status" value="1"/>
</dbReference>
<organism evidence="1 2">
    <name type="scientific">Saitoella complicata (strain BCRC 22490 / CBS 7301 / JCM 7358 / NBRC 10748 / NRRL Y-17804)</name>
    <dbReference type="NCBI Taxonomy" id="698492"/>
    <lineage>
        <taxon>Eukaryota</taxon>
        <taxon>Fungi</taxon>
        <taxon>Dikarya</taxon>
        <taxon>Ascomycota</taxon>
        <taxon>Taphrinomycotina</taxon>
        <taxon>Taphrinomycotina incertae sedis</taxon>
        <taxon>Saitoella</taxon>
    </lineage>
</organism>
<dbReference type="RefSeq" id="XP_019026187.1">
    <property type="nucleotide sequence ID" value="XM_019171621.1"/>
</dbReference>
<dbReference type="InterPro" id="IPR052742">
    <property type="entry name" value="Mito_N-acetyltransferase"/>
</dbReference>
<evidence type="ECO:0000313" key="2">
    <source>
        <dbReference type="Proteomes" id="UP000033140"/>
    </source>
</evidence>
<reference evidence="1 2" key="1">
    <citation type="journal article" date="2011" name="J. Gen. Appl. Microbiol.">
        <title>Draft genome sequencing of the enigmatic yeast Saitoella complicata.</title>
        <authorList>
            <person name="Nishida H."/>
            <person name="Hamamoto M."/>
            <person name="Sugiyama J."/>
        </authorList>
    </citation>
    <scope>NUCLEOTIDE SEQUENCE [LARGE SCALE GENOMIC DNA]</scope>
    <source>
        <strain evidence="1 2">NRRL Y-17804</strain>
    </source>
</reference>
<reference evidence="1 2" key="3">
    <citation type="journal article" date="2015" name="Genome Announc.">
        <title>Draft Genome Sequence of the Archiascomycetous Yeast Saitoella complicata.</title>
        <authorList>
            <person name="Yamauchi K."/>
            <person name="Kondo S."/>
            <person name="Hamamoto M."/>
            <person name="Takahashi Y."/>
            <person name="Ogura Y."/>
            <person name="Hayashi T."/>
            <person name="Nishida H."/>
        </authorList>
    </citation>
    <scope>NUCLEOTIDE SEQUENCE [LARGE SCALE GENOMIC DNA]</scope>
    <source>
        <strain evidence="1 2">NRRL Y-17804</strain>
    </source>
</reference>
<dbReference type="OMA" id="MEQPMAL"/>
<dbReference type="OrthoDB" id="10264707at2759"/>
<dbReference type="InterPro" id="IPR016181">
    <property type="entry name" value="Acyl_CoA_acyltransferase"/>
</dbReference>
<proteinExistence type="predicted"/>
<dbReference type="EMBL" id="BACD03000058">
    <property type="protein sequence ID" value="GAO52029.1"/>
    <property type="molecule type" value="Genomic_DNA"/>
</dbReference>
<reference evidence="1 2" key="2">
    <citation type="journal article" date="2014" name="J. Gen. Appl. Microbiol.">
        <title>The early diverging ascomycetous budding yeast Saitoella complicata has three histone deacetylases belonging to the Clr6, Hos2, and Rpd3 lineages.</title>
        <authorList>
            <person name="Nishida H."/>
            <person name="Matsumoto T."/>
            <person name="Kondo S."/>
            <person name="Hamamoto M."/>
            <person name="Yoshikawa H."/>
        </authorList>
    </citation>
    <scope>NUCLEOTIDE SEQUENCE [LARGE SCALE GENOMIC DNA]</scope>
    <source>
        <strain evidence="1 2">NRRL Y-17804</strain>
    </source>
</reference>
<accession>A0A0E9NQA8</accession>
<dbReference type="Proteomes" id="UP000033140">
    <property type="component" value="Unassembled WGS sequence"/>
</dbReference>
<sequence>MPAILEDPSSPLIPAKPVDLSLIKSYEVSGKGYIVPFHPSNPVPPKALVKLLSREMNDEIERGDTYPMESPFTPEAFGAYWFGTFCVVLFKNLPPQDPQAEFDWAANVLGTFYIKPNYPGRCSHVCNAGFLVPHAGRGMGNAHVLADAFEHYAPKLGYRQSIFNLVFETNVSSLRIWDSHGFERVGRVPGAGRLKGQDKLVDAIIFSKIFNTEEEKS</sequence>
<evidence type="ECO:0008006" key="3">
    <source>
        <dbReference type="Google" id="ProtNLM"/>
    </source>
</evidence>
<dbReference type="Gene3D" id="3.40.630.30">
    <property type="match status" value="1"/>
</dbReference>
<gene>
    <name evidence="1" type="ORF">G7K_6117-t1</name>
</gene>
<dbReference type="PANTHER" id="PTHR43138:SF1">
    <property type="entry name" value="N-ACETYLTRANSFERASE ACA1"/>
    <property type="match status" value="1"/>
</dbReference>
<dbReference type="GO" id="GO:0005634">
    <property type="term" value="C:nucleus"/>
    <property type="evidence" value="ECO:0007669"/>
    <property type="project" value="TreeGrafter"/>
</dbReference>
<keyword evidence="2" id="KW-1185">Reference proteome</keyword>